<gene>
    <name evidence="1" type="ORF">REIFOR_01387</name>
</gene>
<accession>A0A2K8KP18</accession>
<organism evidence="1 2">
    <name type="scientific">Reinekea forsetii</name>
    <dbReference type="NCBI Taxonomy" id="1336806"/>
    <lineage>
        <taxon>Bacteria</taxon>
        <taxon>Pseudomonadati</taxon>
        <taxon>Pseudomonadota</taxon>
        <taxon>Gammaproteobacteria</taxon>
        <taxon>Oceanospirillales</taxon>
        <taxon>Saccharospirillaceae</taxon>
        <taxon>Reinekea</taxon>
    </lineage>
</organism>
<keyword evidence="2" id="KW-1185">Reference proteome</keyword>
<dbReference type="Proteomes" id="UP000229757">
    <property type="component" value="Chromosome"/>
</dbReference>
<evidence type="ECO:0000313" key="2">
    <source>
        <dbReference type="Proteomes" id="UP000229757"/>
    </source>
</evidence>
<sequence length="53" mass="5918">MCSTIGDKNVRLNDQWFDHRIAATTRLQHKANPVGIEILAQTLTALPAKECKV</sequence>
<evidence type="ECO:0000313" key="1">
    <source>
        <dbReference type="EMBL" id="ATX76533.1"/>
    </source>
</evidence>
<protein>
    <submittedName>
        <fullName evidence="1">Uncharacterized protein</fullName>
    </submittedName>
</protein>
<dbReference type="KEGG" id="rfo:REIFOR_01387"/>
<reference evidence="1 2" key="1">
    <citation type="journal article" date="2017" name="Environ. Microbiol.">
        <title>Genomic and physiological analyses of 'Reinekea forsetii' reveal a versatile opportunistic lifestyle during spring algae blooms.</title>
        <authorList>
            <person name="Avci B."/>
            <person name="Hahnke R.L."/>
            <person name="Chafee M."/>
            <person name="Fischer T."/>
            <person name="Gruber-Vodicka H."/>
            <person name="Tegetmeyer H.E."/>
            <person name="Harder J."/>
            <person name="Fuchs B.M."/>
            <person name="Amann R.I."/>
            <person name="Teeling H."/>
        </authorList>
    </citation>
    <scope>NUCLEOTIDE SEQUENCE [LARGE SCALE GENOMIC DNA]</scope>
    <source>
        <strain evidence="1 2">Hel1_31_D35</strain>
    </source>
</reference>
<dbReference type="EMBL" id="CP011797">
    <property type="protein sequence ID" value="ATX76533.1"/>
    <property type="molecule type" value="Genomic_DNA"/>
</dbReference>
<name>A0A2K8KP18_9GAMM</name>
<dbReference type="AlphaFoldDB" id="A0A2K8KP18"/>
<proteinExistence type="predicted"/>